<dbReference type="PANTHER" id="PTHR30532:SF25">
    <property type="entry name" value="IRON(III) DICITRATE-BINDING PERIPLASMIC PROTEIN"/>
    <property type="match status" value="1"/>
</dbReference>
<comment type="similarity">
    <text evidence="2">Belongs to the bacterial solute-binding protein 8 family.</text>
</comment>
<keyword evidence="6" id="KW-0449">Lipoprotein</keyword>
<dbReference type="Proteomes" id="UP000204221">
    <property type="component" value="Chromosome"/>
</dbReference>
<dbReference type="GO" id="GO:1901678">
    <property type="term" value="P:iron coordination entity transport"/>
    <property type="evidence" value="ECO:0007669"/>
    <property type="project" value="UniProtKB-ARBA"/>
</dbReference>
<evidence type="ECO:0000256" key="5">
    <source>
        <dbReference type="SAM" id="MobiDB-lite"/>
    </source>
</evidence>
<dbReference type="EMBL" id="CP022521">
    <property type="protein sequence ID" value="ASO21137.1"/>
    <property type="molecule type" value="Genomic_DNA"/>
</dbReference>
<evidence type="ECO:0000313" key="6">
    <source>
        <dbReference type="EMBL" id="ASO21137.1"/>
    </source>
</evidence>
<dbReference type="PROSITE" id="PS51318">
    <property type="entry name" value="TAT"/>
    <property type="match status" value="1"/>
</dbReference>
<dbReference type="PROSITE" id="PS50983">
    <property type="entry name" value="FE_B12_PBP"/>
    <property type="match status" value="1"/>
</dbReference>
<evidence type="ECO:0000256" key="1">
    <source>
        <dbReference type="ARBA" id="ARBA00004196"/>
    </source>
</evidence>
<dbReference type="KEGG" id="ahg:AHOG_17560"/>
<reference evidence="6 7" key="1">
    <citation type="submission" date="2017-07" db="EMBL/GenBank/DDBJ databases">
        <title>Complete genome sequence of Actinoalloteichus hoggarensis DSM 45943, type strain of Actinoalloteichus hoggarensis.</title>
        <authorList>
            <person name="Ruckert C."/>
            <person name="Nouioui I."/>
            <person name="Willmese J."/>
            <person name="van Wezel G."/>
            <person name="Klenk H.-P."/>
            <person name="Kalinowski J."/>
            <person name="Zotchev S.B."/>
        </authorList>
    </citation>
    <scope>NUCLEOTIDE SEQUENCE [LARGE SCALE GENOMIC DNA]</scope>
    <source>
        <strain evidence="6 7">DSM 45943</strain>
    </source>
</reference>
<name>A0A221W6Y5_9PSEU</name>
<feature type="region of interest" description="Disordered" evidence="5">
    <location>
        <begin position="47"/>
        <end position="72"/>
    </location>
</feature>
<keyword evidence="3" id="KW-0813">Transport</keyword>
<feature type="compositionally biased region" description="Basic and acidic residues" evidence="5">
    <location>
        <begin position="55"/>
        <end position="72"/>
    </location>
</feature>
<dbReference type="GO" id="GO:0030288">
    <property type="term" value="C:outer membrane-bounded periplasmic space"/>
    <property type="evidence" value="ECO:0007669"/>
    <property type="project" value="TreeGrafter"/>
</dbReference>
<dbReference type="OrthoDB" id="9793175at2"/>
<accession>A0A221W6Y5</accession>
<organism evidence="6 7">
    <name type="scientific">Actinoalloteichus hoggarensis</name>
    <dbReference type="NCBI Taxonomy" id="1470176"/>
    <lineage>
        <taxon>Bacteria</taxon>
        <taxon>Bacillati</taxon>
        <taxon>Actinomycetota</taxon>
        <taxon>Actinomycetes</taxon>
        <taxon>Pseudonocardiales</taxon>
        <taxon>Pseudonocardiaceae</taxon>
        <taxon>Actinoalloteichus</taxon>
    </lineage>
</organism>
<dbReference type="InterPro" id="IPR002491">
    <property type="entry name" value="ABC_transptr_periplasmic_BD"/>
</dbReference>
<dbReference type="SUPFAM" id="SSF53807">
    <property type="entry name" value="Helical backbone' metal receptor"/>
    <property type="match status" value="1"/>
</dbReference>
<comment type="subcellular location">
    <subcellularLocation>
        <location evidence="1">Cell envelope</location>
    </subcellularLocation>
</comment>
<evidence type="ECO:0000256" key="3">
    <source>
        <dbReference type="ARBA" id="ARBA00022448"/>
    </source>
</evidence>
<dbReference type="Pfam" id="PF01497">
    <property type="entry name" value="Peripla_BP_2"/>
    <property type="match status" value="1"/>
</dbReference>
<dbReference type="PANTHER" id="PTHR30532">
    <property type="entry name" value="IRON III DICITRATE-BINDING PERIPLASMIC PROTEIN"/>
    <property type="match status" value="1"/>
</dbReference>
<dbReference type="InterPro" id="IPR051313">
    <property type="entry name" value="Bact_iron-sidero_bind"/>
</dbReference>
<evidence type="ECO:0000256" key="4">
    <source>
        <dbReference type="ARBA" id="ARBA00022729"/>
    </source>
</evidence>
<dbReference type="RefSeq" id="WP_157736888.1">
    <property type="nucleotide sequence ID" value="NZ_CP022521.1"/>
</dbReference>
<sequence>MTRASRPPIVHLGQATALRPLDRRRFLSGLGIGALALGVVGCASGDAEGGGATDGETRPVEHPLGHSELPAEPRRIVSLDPGAGLQVALEHGVPLVASATLASEPSVPAYLPRPAAPFEQFGFNQADPERVSGFEPDLIVGHVPSLREDYELYSGITTTVSYANSASGAEWEDACLTVADYYGVRAEQQQRVDEFHERADAFAQTHGDTLAGLRVALLRFTTDELRIVTDSVIFGSRILTRAGVRLTESSAISGPEETYVSVTPEQVSRLEDADVLLYFGGGGAYEEGNVTSAFTTYTEGTLWGRLPAVESGRVFEVSQTTWWDGYSTSAAHAALDDLEKIVEQLA</sequence>
<gene>
    <name evidence="6" type="primary">yfiY3</name>
    <name evidence="6" type="ORF">AHOG_17560</name>
</gene>
<evidence type="ECO:0000256" key="2">
    <source>
        <dbReference type="ARBA" id="ARBA00008814"/>
    </source>
</evidence>
<keyword evidence="7" id="KW-1185">Reference proteome</keyword>
<protein>
    <submittedName>
        <fullName evidence="6">Putative siderophore-binding lipoprotein YfiY</fullName>
    </submittedName>
</protein>
<proteinExistence type="inferred from homology"/>
<dbReference type="InterPro" id="IPR006311">
    <property type="entry name" value="TAT_signal"/>
</dbReference>
<keyword evidence="4" id="KW-0732">Signal</keyword>
<dbReference type="AlphaFoldDB" id="A0A221W6Y5"/>
<evidence type="ECO:0000313" key="7">
    <source>
        <dbReference type="Proteomes" id="UP000204221"/>
    </source>
</evidence>
<dbReference type="Gene3D" id="3.40.50.1980">
    <property type="entry name" value="Nitrogenase molybdenum iron protein domain"/>
    <property type="match status" value="2"/>
</dbReference>